<reference evidence="2 3" key="1">
    <citation type="journal article" date="2011" name="Proc. Natl. Acad. Sci. U.S.A.">
        <title>Comparative genomics of xylose-fermenting fungi for enhanced biofuel production.</title>
        <authorList>
            <person name="Wohlbach D.J."/>
            <person name="Kuo A."/>
            <person name="Sato T.K."/>
            <person name="Potts K.M."/>
            <person name="Salamov A.A."/>
            <person name="LaButti K.M."/>
            <person name="Sun H."/>
            <person name="Clum A."/>
            <person name="Pangilinan J.L."/>
            <person name="Lindquist E.A."/>
            <person name="Lucas S."/>
            <person name="Lapidus A."/>
            <person name="Jin M."/>
            <person name="Gunawan C."/>
            <person name="Balan V."/>
            <person name="Dale B.E."/>
            <person name="Jeffries T.W."/>
            <person name="Zinkel R."/>
            <person name="Barry K.W."/>
            <person name="Grigoriev I.V."/>
            <person name="Gasch A.P."/>
        </authorList>
    </citation>
    <scope>NUCLEOTIDE SEQUENCE [LARGE SCALE GENOMIC DNA]</scope>
    <source>
        <strain evidence="3">NRRL Y-27907 / 11-Y1</strain>
    </source>
</reference>
<dbReference type="EMBL" id="GL996500">
    <property type="protein sequence ID" value="EGW34230.1"/>
    <property type="molecule type" value="Genomic_DNA"/>
</dbReference>
<dbReference type="InParanoid" id="G3AHR6"/>
<proteinExistence type="predicted"/>
<feature type="region of interest" description="Disordered" evidence="1">
    <location>
        <begin position="45"/>
        <end position="104"/>
    </location>
</feature>
<accession>G3AHR6</accession>
<feature type="compositionally biased region" description="Polar residues" evidence="1">
    <location>
        <begin position="1"/>
        <end position="17"/>
    </location>
</feature>
<dbReference type="KEGG" id="spaa:SPAPADRAFT_59661"/>
<name>G3AHR6_SPAPN</name>
<dbReference type="AlphaFoldDB" id="G3AHR6"/>
<keyword evidence="3" id="KW-1185">Reference proteome</keyword>
<dbReference type="GeneID" id="18873012"/>
<evidence type="ECO:0000256" key="1">
    <source>
        <dbReference type="SAM" id="MobiDB-lite"/>
    </source>
</evidence>
<dbReference type="Proteomes" id="UP000000709">
    <property type="component" value="Unassembled WGS sequence"/>
</dbReference>
<feature type="region of interest" description="Disordered" evidence="1">
    <location>
        <begin position="1"/>
        <end position="30"/>
    </location>
</feature>
<feature type="compositionally biased region" description="Polar residues" evidence="1">
    <location>
        <begin position="65"/>
        <end position="79"/>
    </location>
</feature>
<sequence>MGGASSDLQSDIGSSINQDKRDSVSTSSSDSIDKLAFVTGFYQHRSYKRGDDDKEENGSGETDIEGNTMSDYNHQSYSDLTDMDGYEERPRLYLANPDNDSDSD</sequence>
<organism evidence="3">
    <name type="scientific">Spathaspora passalidarum (strain NRRL Y-27907 / 11-Y1)</name>
    <dbReference type="NCBI Taxonomy" id="619300"/>
    <lineage>
        <taxon>Eukaryota</taxon>
        <taxon>Fungi</taxon>
        <taxon>Dikarya</taxon>
        <taxon>Ascomycota</taxon>
        <taxon>Saccharomycotina</taxon>
        <taxon>Pichiomycetes</taxon>
        <taxon>Debaryomycetaceae</taxon>
        <taxon>Spathaspora</taxon>
    </lineage>
</organism>
<dbReference type="HOGENOM" id="CLU_2251735_0_0_1"/>
<dbReference type="OrthoDB" id="4026687at2759"/>
<dbReference type="RefSeq" id="XP_007373814.1">
    <property type="nucleotide sequence ID" value="XM_007373752.1"/>
</dbReference>
<evidence type="ECO:0000313" key="3">
    <source>
        <dbReference type="Proteomes" id="UP000000709"/>
    </source>
</evidence>
<evidence type="ECO:0000313" key="2">
    <source>
        <dbReference type="EMBL" id="EGW34230.1"/>
    </source>
</evidence>
<gene>
    <name evidence="2" type="ORF">SPAPADRAFT_59661</name>
</gene>
<protein>
    <submittedName>
        <fullName evidence="2">Uncharacterized protein</fullName>
    </submittedName>
</protein>